<proteinExistence type="inferred from homology"/>
<evidence type="ECO:0000313" key="8">
    <source>
        <dbReference type="Proteomes" id="UP001596039"/>
    </source>
</evidence>
<dbReference type="PANTHER" id="PTHR42978">
    <property type="entry name" value="QUORUM-QUENCHING LACTONASE YTNP-RELATED-RELATED"/>
    <property type="match status" value="1"/>
</dbReference>
<comment type="similarity">
    <text evidence="2">Belongs to the metallo-beta-lactamase superfamily.</text>
</comment>
<dbReference type="InterPro" id="IPR036866">
    <property type="entry name" value="RibonucZ/Hydroxyglut_hydro"/>
</dbReference>
<comment type="caution">
    <text evidence="7">The sequence shown here is derived from an EMBL/GenBank/DDBJ whole genome shotgun (WGS) entry which is preliminary data.</text>
</comment>
<dbReference type="PANTHER" id="PTHR42978:SF7">
    <property type="entry name" value="METALLO-HYDROLASE RV2300C-RELATED"/>
    <property type="match status" value="1"/>
</dbReference>
<comment type="cofactor">
    <cofactor evidence="1">
        <name>Zn(2+)</name>
        <dbReference type="ChEBI" id="CHEBI:29105"/>
    </cofactor>
</comment>
<sequence>MDADRYEIIVVKYGTRRTMRSEVFLNHFIYGEPDAPIEMDYYFWVVRNDHRSILIDTGFSQVGAQRRSRSFLVDPFEAFDALGVSPLSAPTVVVTHAHYDHIGNLAAFRDSRIHLSAAEFDFWAGSGRERRQYGYSAEADELDALVDAHANGRVALFQGSSTLAPGVELIEVGGHTPGQVIVKVATHDGEVLLASDALHYYEELERDMPFVFIDDLRATYRAFDLITNIAESGVGERVVAGHDPDVLRRFAGRSHPALPALSVVIGGRE</sequence>
<gene>
    <name evidence="7" type="ORF">ACFPJ4_09410</name>
</gene>
<accession>A0ABW0NQ10</accession>
<organism evidence="7 8">
    <name type="scientific">Lysinimonas soli</name>
    <dbReference type="NCBI Taxonomy" id="1074233"/>
    <lineage>
        <taxon>Bacteria</taxon>
        <taxon>Bacillati</taxon>
        <taxon>Actinomycetota</taxon>
        <taxon>Actinomycetes</taxon>
        <taxon>Micrococcales</taxon>
        <taxon>Microbacteriaceae</taxon>
        <taxon>Lysinimonas</taxon>
    </lineage>
</organism>
<dbReference type="CDD" id="cd07729">
    <property type="entry name" value="AHL_lactonase_MBL-fold"/>
    <property type="match status" value="1"/>
</dbReference>
<dbReference type="InterPro" id="IPR001279">
    <property type="entry name" value="Metallo-B-lactamas"/>
</dbReference>
<feature type="domain" description="Metallo-beta-lactamase" evidence="6">
    <location>
        <begin position="40"/>
        <end position="242"/>
    </location>
</feature>
<reference evidence="8" key="1">
    <citation type="journal article" date="2019" name="Int. J. Syst. Evol. Microbiol.">
        <title>The Global Catalogue of Microorganisms (GCM) 10K type strain sequencing project: providing services to taxonomists for standard genome sequencing and annotation.</title>
        <authorList>
            <consortium name="The Broad Institute Genomics Platform"/>
            <consortium name="The Broad Institute Genome Sequencing Center for Infectious Disease"/>
            <person name="Wu L."/>
            <person name="Ma J."/>
        </authorList>
    </citation>
    <scope>NUCLEOTIDE SEQUENCE [LARGE SCALE GENOMIC DNA]</scope>
    <source>
        <strain evidence="8">CGMCC 4.6997</strain>
    </source>
</reference>
<evidence type="ECO:0000256" key="2">
    <source>
        <dbReference type="ARBA" id="ARBA00007749"/>
    </source>
</evidence>
<dbReference type="Proteomes" id="UP001596039">
    <property type="component" value="Unassembled WGS sequence"/>
</dbReference>
<evidence type="ECO:0000256" key="1">
    <source>
        <dbReference type="ARBA" id="ARBA00001947"/>
    </source>
</evidence>
<dbReference type="SMART" id="SM00849">
    <property type="entry name" value="Lactamase_B"/>
    <property type="match status" value="1"/>
</dbReference>
<evidence type="ECO:0000259" key="6">
    <source>
        <dbReference type="SMART" id="SM00849"/>
    </source>
</evidence>
<dbReference type="Gene3D" id="3.60.15.10">
    <property type="entry name" value="Ribonuclease Z/Hydroxyacylglutathione hydrolase-like"/>
    <property type="match status" value="1"/>
</dbReference>
<protein>
    <submittedName>
        <fullName evidence="7">N-acyl homoserine lactonase family protein</fullName>
    </submittedName>
</protein>
<evidence type="ECO:0000256" key="4">
    <source>
        <dbReference type="ARBA" id="ARBA00022801"/>
    </source>
</evidence>
<keyword evidence="3" id="KW-0479">Metal-binding</keyword>
<dbReference type="SUPFAM" id="SSF56281">
    <property type="entry name" value="Metallo-hydrolase/oxidoreductase"/>
    <property type="match status" value="1"/>
</dbReference>
<keyword evidence="8" id="KW-1185">Reference proteome</keyword>
<evidence type="ECO:0000256" key="5">
    <source>
        <dbReference type="ARBA" id="ARBA00022833"/>
    </source>
</evidence>
<dbReference type="Pfam" id="PF00753">
    <property type="entry name" value="Lactamase_B"/>
    <property type="match status" value="1"/>
</dbReference>
<dbReference type="RefSeq" id="WP_386740148.1">
    <property type="nucleotide sequence ID" value="NZ_JBHSMG010000002.1"/>
</dbReference>
<keyword evidence="5" id="KW-0862">Zinc</keyword>
<dbReference type="EMBL" id="JBHSMG010000002">
    <property type="protein sequence ID" value="MFC5502454.1"/>
    <property type="molecule type" value="Genomic_DNA"/>
</dbReference>
<keyword evidence="4" id="KW-0378">Hydrolase</keyword>
<name>A0ABW0NQ10_9MICO</name>
<dbReference type="InterPro" id="IPR051013">
    <property type="entry name" value="MBL_superfamily_lactonases"/>
</dbReference>
<evidence type="ECO:0000313" key="7">
    <source>
        <dbReference type="EMBL" id="MFC5502454.1"/>
    </source>
</evidence>
<evidence type="ECO:0000256" key="3">
    <source>
        <dbReference type="ARBA" id="ARBA00022723"/>
    </source>
</evidence>